<name>A0ACA9Q0D0_9GLOM</name>
<gene>
    <name evidence="1" type="ORF">ACOLOM_LOCUS11461</name>
</gene>
<accession>A0ACA9Q0D0</accession>
<feature type="non-terminal residue" evidence="1">
    <location>
        <position position="1"/>
    </location>
</feature>
<sequence length="264" mass="29408">GQRWISVLVPSPRTPWDPPLHFILLTHDRRSLDHENNRHNKINWSLARLEVLLSVIEVMELAEFLVKCDLCPPPPSFSLPPSKANSSNATTTSQKGTSSPFKTLTCCEEELQTQGPVLDGHPQINSSLHSSIGLTALAPQQRLYSLAQDHFMVQRLQLQPKNPFNGTPSFGCVSIWRTDVQNWVEIDTAAYFLVSSNQYILIKASSAVEELESFHRIRAALNTNTPSLNLPTLGEVDLAYLGDAPDLSRSHTLHELVAQQTRNG</sequence>
<dbReference type="Proteomes" id="UP000789525">
    <property type="component" value="Unassembled WGS sequence"/>
</dbReference>
<dbReference type="EMBL" id="CAJVPT010041410">
    <property type="protein sequence ID" value="CAG8727832.1"/>
    <property type="molecule type" value="Genomic_DNA"/>
</dbReference>
<keyword evidence="2" id="KW-1185">Reference proteome</keyword>
<feature type="non-terminal residue" evidence="1">
    <location>
        <position position="264"/>
    </location>
</feature>
<protein>
    <submittedName>
        <fullName evidence="1">477_t:CDS:1</fullName>
    </submittedName>
</protein>
<evidence type="ECO:0000313" key="2">
    <source>
        <dbReference type="Proteomes" id="UP000789525"/>
    </source>
</evidence>
<reference evidence="1" key="1">
    <citation type="submission" date="2021-06" db="EMBL/GenBank/DDBJ databases">
        <authorList>
            <person name="Kallberg Y."/>
            <person name="Tangrot J."/>
            <person name="Rosling A."/>
        </authorList>
    </citation>
    <scope>NUCLEOTIDE SEQUENCE</scope>
    <source>
        <strain evidence="1">CL356</strain>
    </source>
</reference>
<evidence type="ECO:0000313" key="1">
    <source>
        <dbReference type="EMBL" id="CAG8727832.1"/>
    </source>
</evidence>
<organism evidence="1 2">
    <name type="scientific">Acaulospora colombiana</name>
    <dbReference type="NCBI Taxonomy" id="27376"/>
    <lineage>
        <taxon>Eukaryota</taxon>
        <taxon>Fungi</taxon>
        <taxon>Fungi incertae sedis</taxon>
        <taxon>Mucoromycota</taxon>
        <taxon>Glomeromycotina</taxon>
        <taxon>Glomeromycetes</taxon>
        <taxon>Diversisporales</taxon>
        <taxon>Acaulosporaceae</taxon>
        <taxon>Acaulospora</taxon>
    </lineage>
</organism>
<comment type="caution">
    <text evidence="1">The sequence shown here is derived from an EMBL/GenBank/DDBJ whole genome shotgun (WGS) entry which is preliminary data.</text>
</comment>
<proteinExistence type="predicted"/>